<dbReference type="SMART" id="SM00507">
    <property type="entry name" value="HNHc"/>
    <property type="match status" value="1"/>
</dbReference>
<evidence type="ECO:0000256" key="3">
    <source>
        <dbReference type="ARBA" id="ARBA00038412"/>
    </source>
</evidence>
<dbReference type="GO" id="GO:0005829">
    <property type="term" value="C:cytosol"/>
    <property type="evidence" value="ECO:0007669"/>
    <property type="project" value="TreeGrafter"/>
</dbReference>
<dbReference type="PANTHER" id="PTHR41286">
    <property type="entry name" value="HNH NUCLEASE YAJD-RELATED"/>
    <property type="match status" value="1"/>
</dbReference>
<keyword evidence="1" id="KW-0540">Nuclease</keyword>
<dbReference type="EMBL" id="DAEPXK010000046">
    <property type="protein sequence ID" value="HBH1543727.1"/>
    <property type="molecule type" value="Genomic_DNA"/>
</dbReference>
<dbReference type="InterPro" id="IPR003615">
    <property type="entry name" value="HNH_nuc"/>
</dbReference>
<keyword evidence="6" id="KW-0255">Endonuclease</keyword>
<dbReference type="GO" id="GO:0008270">
    <property type="term" value="F:zinc ion binding"/>
    <property type="evidence" value="ECO:0007669"/>
    <property type="project" value="InterPro"/>
</dbReference>
<dbReference type="Proteomes" id="UP000878956">
    <property type="component" value="Unassembled WGS sequence"/>
</dbReference>
<dbReference type="InterPro" id="IPR002711">
    <property type="entry name" value="HNH"/>
</dbReference>
<dbReference type="PANTHER" id="PTHR41286:SF1">
    <property type="entry name" value="HNH NUCLEASE YAJD-RELATED"/>
    <property type="match status" value="1"/>
</dbReference>
<dbReference type="RefSeq" id="WP_021415782.1">
    <property type="nucleotide sequence ID" value="NZ_FULL01000006.1"/>
</dbReference>
<organism evidence="6 7">
    <name type="scientific">Clostridioides difficile</name>
    <name type="common">Peptoclostridium difficile</name>
    <dbReference type="NCBI Taxonomy" id="1496"/>
    <lineage>
        <taxon>Bacteria</taxon>
        <taxon>Bacillati</taxon>
        <taxon>Bacillota</taxon>
        <taxon>Clostridia</taxon>
        <taxon>Peptostreptococcales</taxon>
        <taxon>Peptostreptococcaceae</taxon>
        <taxon>Clostridioides</taxon>
    </lineage>
</organism>
<evidence type="ECO:0000313" key="6">
    <source>
        <dbReference type="EMBL" id="HBH1543727.1"/>
    </source>
</evidence>
<reference evidence="6" key="1">
    <citation type="journal article" date="2018" name="Genome Biol.">
        <title>SKESA: strategic k-mer extension for scrupulous assemblies.</title>
        <authorList>
            <person name="Souvorov A."/>
            <person name="Agarwala R."/>
            <person name="Lipman D.J."/>
        </authorList>
    </citation>
    <scope>NUCLEOTIDE SEQUENCE</scope>
    <source>
        <strain evidence="6">HN1000</strain>
    </source>
</reference>
<name>A0AAN5VNQ6_CLODI</name>
<dbReference type="CDD" id="cd00085">
    <property type="entry name" value="HNHc"/>
    <property type="match status" value="1"/>
</dbReference>
<gene>
    <name evidence="6" type="ORF">KRM00_003259</name>
</gene>
<dbReference type="Pfam" id="PF01844">
    <property type="entry name" value="HNH"/>
    <property type="match status" value="1"/>
</dbReference>
<evidence type="ECO:0000256" key="1">
    <source>
        <dbReference type="ARBA" id="ARBA00022722"/>
    </source>
</evidence>
<protein>
    <recommendedName>
        <fullName evidence="4">Putative HNH nuclease YajD</fullName>
    </recommendedName>
</protein>
<evidence type="ECO:0000259" key="5">
    <source>
        <dbReference type="SMART" id="SM00507"/>
    </source>
</evidence>
<comment type="caution">
    <text evidence="6">The sequence shown here is derived from an EMBL/GenBank/DDBJ whole genome shotgun (WGS) entry which is preliminary data.</text>
</comment>
<dbReference type="Gene3D" id="1.10.30.50">
    <property type="match status" value="1"/>
</dbReference>
<dbReference type="GO" id="GO:0004519">
    <property type="term" value="F:endonuclease activity"/>
    <property type="evidence" value="ECO:0007669"/>
    <property type="project" value="UniProtKB-KW"/>
</dbReference>
<proteinExistence type="inferred from homology"/>
<dbReference type="GO" id="GO:0003676">
    <property type="term" value="F:nucleic acid binding"/>
    <property type="evidence" value="ECO:0007669"/>
    <property type="project" value="InterPro"/>
</dbReference>
<evidence type="ECO:0000256" key="2">
    <source>
        <dbReference type="ARBA" id="ARBA00022801"/>
    </source>
</evidence>
<dbReference type="AlphaFoldDB" id="A0AAN5VNQ6"/>
<feature type="domain" description="HNH nuclease" evidence="5">
    <location>
        <begin position="59"/>
        <end position="115"/>
    </location>
</feature>
<reference evidence="6" key="2">
    <citation type="submission" date="2021-06" db="EMBL/GenBank/DDBJ databases">
        <authorList>
            <consortium name="NCBI Pathogen Detection Project"/>
        </authorList>
    </citation>
    <scope>NUCLEOTIDE SEQUENCE</scope>
    <source>
        <strain evidence="6">HN1000</strain>
    </source>
</reference>
<sequence>MAIKKFCARCGKIISYGNRYCDTCQSIYDRHNRLRYRDYNLKKRNKEKQLFYNSKEWKSISKVIRNRDKGLCLSCLDNKRLNYYDVVHHIVELEEDRLLALSKDNLLCLCHNCHNKVHSQYKIGNKKEVQDELRRLVGGTKKVF</sequence>
<accession>A0AAN5VNQ6</accession>
<dbReference type="GO" id="GO:0016787">
    <property type="term" value="F:hydrolase activity"/>
    <property type="evidence" value="ECO:0007669"/>
    <property type="project" value="UniProtKB-KW"/>
</dbReference>
<comment type="similarity">
    <text evidence="3">Belongs to the HNH nuclease family.</text>
</comment>
<evidence type="ECO:0000313" key="7">
    <source>
        <dbReference type="Proteomes" id="UP000878956"/>
    </source>
</evidence>
<evidence type="ECO:0000256" key="4">
    <source>
        <dbReference type="ARBA" id="ARBA00040194"/>
    </source>
</evidence>
<keyword evidence="2" id="KW-0378">Hydrolase</keyword>